<evidence type="ECO:0000259" key="11">
    <source>
        <dbReference type="PROSITE" id="PS51194"/>
    </source>
</evidence>
<gene>
    <name evidence="13" type="ORF">SELMODRAFT_424270</name>
</gene>
<dbReference type="GO" id="GO:0003723">
    <property type="term" value="F:RNA binding"/>
    <property type="evidence" value="ECO:0007669"/>
    <property type="project" value="UniProtKB-KW"/>
</dbReference>
<dbReference type="SMART" id="SM00487">
    <property type="entry name" value="DEXDc"/>
    <property type="match status" value="1"/>
</dbReference>
<comment type="similarity">
    <text evidence="7">Belongs to the DEAD box helicase family. DDX56/DBP9 subfamily.</text>
</comment>
<dbReference type="PANTHER" id="PTHR47959">
    <property type="entry name" value="ATP-DEPENDENT RNA HELICASE RHLE-RELATED"/>
    <property type="match status" value="1"/>
</dbReference>
<feature type="domain" description="DEAD-box RNA helicase Q" evidence="12">
    <location>
        <begin position="13"/>
        <end position="41"/>
    </location>
</feature>
<feature type="domain" description="Helicase C-terminal" evidence="11">
    <location>
        <begin position="240"/>
        <end position="452"/>
    </location>
</feature>
<dbReference type="Pfam" id="PF00271">
    <property type="entry name" value="Helicase_C"/>
    <property type="match status" value="1"/>
</dbReference>
<evidence type="ECO:0000256" key="1">
    <source>
        <dbReference type="ARBA" id="ARBA00012552"/>
    </source>
</evidence>
<dbReference type="FunCoup" id="D8SPC4">
    <property type="interactions" value="4258"/>
</dbReference>
<sequence length="578" mass="63266">MSHGDGEDEEEALGFEELGLDPRLLRAIAKRGLPKPTLIQQTAIPRILEGKDVVGRAKTGSGKTFAYLLPMIHKLLAHTENATGLKALVLVPTRELCQQVFDELESLLNFSGGVLTAVQLTTSMSSAVVKGAVTRRPNIVVSTPGCVASCIADGTISAPSLKESLATLVLDEADLLLSYGYEEDLQKLVLHVPPRCQCILMSATTSADVDKLKKLVLHDPVTLTLTEVDGSTKDDVVPSTVQQFMVRCEAEDKLLHLLTLVRFELIQKKALIFVNAIDTSFKIKLFLEQFGIKSAVLNAELPQNSRLHILKEFNLGLFDYMIATDDGKSDKLETEDQAGGKLKNRKKLKKRIMDAEFGVVRGVDFKNVYTVVNFDLPRTVTGYIHRIGRTGRAGNAGVAVSFVCEGDEGLLSSLEDVLSGDSGNAGEKRILPFPTITSGAVESLRYRAEDVARGVTKISIREARAKELKMEILNSERLKAHFEDNPADLKLLKHDKPLSKRQPPQHLRSVPEYLRDAEVMAAGKAMKAANAAIGRPSVSYTKKRKQNWEQDPLKSIGVRLLVGVILVAFSPLACCHSV</sequence>
<protein>
    <recommendedName>
        <fullName evidence="1">RNA helicase</fullName>
        <ecNumber evidence="1">3.6.4.13</ecNumber>
    </recommendedName>
</protein>
<dbReference type="Gene3D" id="3.40.50.300">
    <property type="entry name" value="P-loop containing nucleotide triphosphate hydrolases"/>
    <property type="match status" value="2"/>
</dbReference>
<dbReference type="InterPro" id="IPR001650">
    <property type="entry name" value="Helicase_C-like"/>
</dbReference>
<evidence type="ECO:0000313" key="14">
    <source>
        <dbReference type="Proteomes" id="UP000001514"/>
    </source>
</evidence>
<feature type="domain" description="Helicase ATP-binding" evidence="10">
    <location>
        <begin position="44"/>
        <end position="223"/>
    </location>
</feature>
<evidence type="ECO:0000256" key="8">
    <source>
        <dbReference type="ARBA" id="ARBA00047984"/>
    </source>
</evidence>
<dbReference type="SMART" id="SM00490">
    <property type="entry name" value="HELICc"/>
    <property type="match status" value="1"/>
</dbReference>
<dbReference type="InterPro" id="IPR050079">
    <property type="entry name" value="DEAD_box_RNA_helicase"/>
</dbReference>
<dbReference type="OMA" id="SRCHVIN"/>
<keyword evidence="6" id="KW-0694">RNA-binding</keyword>
<keyword evidence="5" id="KW-0067">ATP-binding</keyword>
<dbReference type="eggNOG" id="KOG0346">
    <property type="taxonomic scope" value="Eukaryota"/>
</dbReference>
<dbReference type="InterPro" id="IPR011545">
    <property type="entry name" value="DEAD/DEAH_box_helicase_dom"/>
</dbReference>
<dbReference type="Pfam" id="PF00270">
    <property type="entry name" value="DEAD"/>
    <property type="match status" value="1"/>
</dbReference>
<dbReference type="InParanoid" id="D8SPC4"/>
<dbReference type="SUPFAM" id="SSF52540">
    <property type="entry name" value="P-loop containing nucleoside triphosphate hydrolases"/>
    <property type="match status" value="2"/>
</dbReference>
<dbReference type="GO" id="GO:0003724">
    <property type="term" value="F:RNA helicase activity"/>
    <property type="evidence" value="ECO:0007669"/>
    <property type="project" value="UniProtKB-EC"/>
</dbReference>
<reference evidence="13 14" key="1">
    <citation type="journal article" date="2011" name="Science">
        <title>The Selaginella genome identifies genetic changes associated with the evolution of vascular plants.</title>
        <authorList>
            <person name="Banks J.A."/>
            <person name="Nishiyama T."/>
            <person name="Hasebe M."/>
            <person name="Bowman J.L."/>
            <person name="Gribskov M."/>
            <person name="dePamphilis C."/>
            <person name="Albert V.A."/>
            <person name="Aono N."/>
            <person name="Aoyama T."/>
            <person name="Ambrose B.A."/>
            <person name="Ashton N.W."/>
            <person name="Axtell M.J."/>
            <person name="Barker E."/>
            <person name="Barker M.S."/>
            <person name="Bennetzen J.L."/>
            <person name="Bonawitz N.D."/>
            <person name="Chapple C."/>
            <person name="Cheng C."/>
            <person name="Correa L.G."/>
            <person name="Dacre M."/>
            <person name="DeBarry J."/>
            <person name="Dreyer I."/>
            <person name="Elias M."/>
            <person name="Engstrom E.M."/>
            <person name="Estelle M."/>
            <person name="Feng L."/>
            <person name="Finet C."/>
            <person name="Floyd S.K."/>
            <person name="Frommer W.B."/>
            <person name="Fujita T."/>
            <person name="Gramzow L."/>
            <person name="Gutensohn M."/>
            <person name="Harholt J."/>
            <person name="Hattori M."/>
            <person name="Heyl A."/>
            <person name="Hirai T."/>
            <person name="Hiwatashi Y."/>
            <person name="Ishikawa M."/>
            <person name="Iwata M."/>
            <person name="Karol K.G."/>
            <person name="Koehler B."/>
            <person name="Kolukisaoglu U."/>
            <person name="Kubo M."/>
            <person name="Kurata T."/>
            <person name="Lalonde S."/>
            <person name="Li K."/>
            <person name="Li Y."/>
            <person name="Litt A."/>
            <person name="Lyons E."/>
            <person name="Manning G."/>
            <person name="Maruyama T."/>
            <person name="Michael T.P."/>
            <person name="Mikami K."/>
            <person name="Miyazaki S."/>
            <person name="Morinaga S."/>
            <person name="Murata T."/>
            <person name="Mueller-Roeber B."/>
            <person name="Nelson D.R."/>
            <person name="Obara M."/>
            <person name="Oguri Y."/>
            <person name="Olmstead R.G."/>
            <person name="Onodera N."/>
            <person name="Petersen B.L."/>
            <person name="Pils B."/>
            <person name="Prigge M."/>
            <person name="Rensing S.A."/>
            <person name="Riano-Pachon D.M."/>
            <person name="Roberts A.W."/>
            <person name="Sato Y."/>
            <person name="Scheller H.V."/>
            <person name="Schulz B."/>
            <person name="Schulz C."/>
            <person name="Shakirov E.V."/>
            <person name="Shibagaki N."/>
            <person name="Shinohara N."/>
            <person name="Shippen D.E."/>
            <person name="Soerensen I."/>
            <person name="Sotooka R."/>
            <person name="Sugimoto N."/>
            <person name="Sugita M."/>
            <person name="Sumikawa N."/>
            <person name="Tanurdzic M."/>
            <person name="Theissen G."/>
            <person name="Ulvskov P."/>
            <person name="Wakazuki S."/>
            <person name="Weng J.K."/>
            <person name="Willats W.W."/>
            <person name="Wipf D."/>
            <person name="Wolf P.G."/>
            <person name="Yang L."/>
            <person name="Zimmer A.D."/>
            <person name="Zhu Q."/>
            <person name="Mitros T."/>
            <person name="Hellsten U."/>
            <person name="Loque D."/>
            <person name="Otillar R."/>
            <person name="Salamov A."/>
            <person name="Schmutz J."/>
            <person name="Shapiro H."/>
            <person name="Lindquist E."/>
            <person name="Lucas S."/>
            <person name="Rokhsar D."/>
            <person name="Grigoriev I.V."/>
        </authorList>
    </citation>
    <scope>NUCLEOTIDE SEQUENCE [LARGE SCALE GENOMIC DNA]</scope>
</reference>
<dbReference type="InterPro" id="IPR014001">
    <property type="entry name" value="Helicase_ATP-bd"/>
</dbReference>
<keyword evidence="14" id="KW-1185">Reference proteome</keyword>
<evidence type="ECO:0000256" key="7">
    <source>
        <dbReference type="ARBA" id="ARBA00038041"/>
    </source>
</evidence>
<dbReference type="EMBL" id="GL377631">
    <property type="protein sequence ID" value="EFJ13640.1"/>
    <property type="molecule type" value="Genomic_DNA"/>
</dbReference>
<dbReference type="Proteomes" id="UP000001514">
    <property type="component" value="Unassembled WGS sequence"/>
</dbReference>
<evidence type="ECO:0000313" key="13">
    <source>
        <dbReference type="EMBL" id="EFJ13640.1"/>
    </source>
</evidence>
<evidence type="ECO:0000259" key="10">
    <source>
        <dbReference type="PROSITE" id="PS51192"/>
    </source>
</evidence>
<dbReference type="STRING" id="88036.D8SPC4"/>
<evidence type="ECO:0000259" key="12">
    <source>
        <dbReference type="PROSITE" id="PS51195"/>
    </source>
</evidence>
<accession>D8SPC4</accession>
<dbReference type="GO" id="GO:0005524">
    <property type="term" value="F:ATP binding"/>
    <property type="evidence" value="ECO:0007669"/>
    <property type="project" value="UniProtKB-KW"/>
</dbReference>
<evidence type="ECO:0000256" key="9">
    <source>
        <dbReference type="PROSITE-ProRule" id="PRU00552"/>
    </source>
</evidence>
<dbReference type="HOGENOM" id="CLU_003041_17_1_1"/>
<evidence type="ECO:0000256" key="3">
    <source>
        <dbReference type="ARBA" id="ARBA00022801"/>
    </source>
</evidence>
<dbReference type="EC" id="3.6.4.13" evidence="1"/>
<dbReference type="GO" id="GO:0005730">
    <property type="term" value="C:nucleolus"/>
    <property type="evidence" value="ECO:0000318"/>
    <property type="project" value="GO_Central"/>
</dbReference>
<dbReference type="PROSITE" id="PS51195">
    <property type="entry name" value="Q_MOTIF"/>
    <property type="match status" value="1"/>
</dbReference>
<evidence type="ECO:0000256" key="2">
    <source>
        <dbReference type="ARBA" id="ARBA00022741"/>
    </source>
</evidence>
<organism evidence="14">
    <name type="scientific">Selaginella moellendorffii</name>
    <name type="common">Spikemoss</name>
    <dbReference type="NCBI Taxonomy" id="88036"/>
    <lineage>
        <taxon>Eukaryota</taxon>
        <taxon>Viridiplantae</taxon>
        <taxon>Streptophyta</taxon>
        <taxon>Embryophyta</taxon>
        <taxon>Tracheophyta</taxon>
        <taxon>Lycopodiopsida</taxon>
        <taxon>Selaginellales</taxon>
        <taxon>Selaginellaceae</taxon>
        <taxon>Selaginella</taxon>
    </lineage>
</organism>
<dbReference type="InterPro" id="IPR014014">
    <property type="entry name" value="RNA_helicase_DEAD_Q_motif"/>
</dbReference>
<comment type="catalytic activity">
    <reaction evidence="8">
        <text>ATP + H2O = ADP + phosphate + H(+)</text>
        <dbReference type="Rhea" id="RHEA:13065"/>
        <dbReference type="ChEBI" id="CHEBI:15377"/>
        <dbReference type="ChEBI" id="CHEBI:15378"/>
        <dbReference type="ChEBI" id="CHEBI:30616"/>
        <dbReference type="ChEBI" id="CHEBI:43474"/>
        <dbReference type="ChEBI" id="CHEBI:456216"/>
        <dbReference type="EC" id="3.6.4.13"/>
    </reaction>
</comment>
<dbReference type="Gramene" id="EFJ13640">
    <property type="protein sequence ID" value="EFJ13640"/>
    <property type="gene ID" value="SELMODRAFT_424270"/>
</dbReference>
<keyword evidence="2" id="KW-0547">Nucleotide-binding</keyword>
<keyword evidence="3" id="KW-0378">Hydrolase</keyword>
<evidence type="ECO:0000256" key="6">
    <source>
        <dbReference type="ARBA" id="ARBA00022884"/>
    </source>
</evidence>
<dbReference type="CDD" id="cd17961">
    <property type="entry name" value="DEADc_DDX56"/>
    <property type="match status" value="1"/>
</dbReference>
<dbReference type="AlphaFoldDB" id="D8SPC4"/>
<dbReference type="KEGG" id="smo:SELMODRAFT_424270"/>
<dbReference type="CDD" id="cd18787">
    <property type="entry name" value="SF2_C_DEAD"/>
    <property type="match status" value="1"/>
</dbReference>
<keyword evidence="4" id="KW-0347">Helicase</keyword>
<dbReference type="GO" id="GO:0016787">
    <property type="term" value="F:hydrolase activity"/>
    <property type="evidence" value="ECO:0007669"/>
    <property type="project" value="UniProtKB-KW"/>
</dbReference>
<name>D8SPC4_SELML</name>
<feature type="short sequence motif" description="Q motif" evidence="9">
    <location>
        <begin position="13"/>
        <end position="41"/>
    </location>
</feature>
<dbReference type="PROSITE" id="PS51194">
    <property type="entry name" value="HELICASE_CTER"/>
    <property type="match status" value="1"/>
</dbReference>
<dbReference type="InterPro" id="IPR027417">
    <property type="entry name" value="P-loop_NTPase"/>
</dbReference>
<dbReference type="PROSITE" id="PS51192">
    <property type="entry name" value="HELICASE_ATP_BIND_1"/>
    <property type="match status" value="1"/>
</dbReference>
<dbReference type="PANTHER" id="PTHR47959:SF21">
    <property type="entry name" value="DEAD-BOX HELICASE 56"/>
    <property type="match status" value="1"/>
</dbReference>
<proteinExistence type="inferred from homology"/>
<evidence type="ECO:0000256" key="5">
    <source>
        <dbReference type="ARBA" id="ARBA00022840"/>
    </source>
</evidence>
<evidence type="ECO:0000256" key="4">
    <source>
        <dbReference type="ARBA" id="ARBA00022806"/>
    </source>
</evidence>